<dbReference type="Pfam" id="PF06182">
    <property type="entry name" value="ABC2_membrane_6"/>
    <property type="match status" value="1"/>
</dbReference>
<dbReference type="RefSeq" id="WP_262687497.1">
    <property type="nucleotide sequence ID" value="NZ_JAOQIO010000107.1"/>
</dbReference>
<sequence>MMQALNKHTGAGGSYPHAADIDKPSGPRVSFVGKLFKYGAIGRVTLRNHFAYVYDFLIRSIFLILIMYIFIQLWSVTYRGEGTSLIEGYSYAQMIWYILFAEALTTAFPSLATRVEEEVKNGDVGYKLTRPLNYIAFHYVGYVSEVTVRLLVNLSIGGLLGIAIFGWPDFGWGWMGFLLMSLGAITINFLLNMALALCAFWVEETRGLEFVYHKLLFTVGGMLMPLELFPKLLQEVCRWLPFQTVLYFPAKTAVKWADISLAPMLLTQICWILLLGTGVWMIYRRGVRKLNVNGG</sequence>
<gene>
    <name evidence="2" type="ORF">OB236_31475</name>
</gene>
<evidence type="ECO:0000256" key="1">
    <source>
        <dbReference type="SAM" id="Phobius"/>
    </source>
</evidence>
<keyword evidence="1" id="KW-1133">Transmembrane helix</keyword>
<organism evidence="2 3">
    <name type="scientific">Paenibacillus baimaensis</name>
    <dbReference type="NCBI Taxonomy" id="2982185"/>
    <lineage>
        <taxon>Bacteria</taxon>
        <taxon>Bacillati</taxon>
        <taxon>Bacillota</taxon>
        <taxon>Bacilli</taxon>
        <taxon>Bacillales</taxon>
        <taxon>Paenibacillaceae</taxon>
        <taxon>Paenibacillus</taxon>
    </lineage>
</organism>
<evidence type="ECO:0000313" key="3">
    <source>
        <dbReference type="Proteomes" id="UP001652445"/>
    </source>
</evidence>
<feature type="transmembrane region" description="Helical" evidence="1">
    <location>
        <begin position="56"/>
        <end position="74"/>
    </location>
</feature>
<feature type="transmembrane region" description="Helical" evidence="1">
    <location>
        <begin position="150"/>
        <end position="168"/>
    </location>
</feature>
<name>A0ABT2URJ0_9BACL</name>
<reference evidence="2 3" key="1">
    <citation type="submission" date="2022-09" db="EMBL/GenBank/DDBJ databases">
        <authorList>
            <person name="Han X.L."/>
            <person name="Wang Q."/>
            <person name="Lu T."/>
        </authorList>
    </citation>
    <scope>NUCLEOTIDE SEQUENCE [LARGE SCALE GENOMIC DNA]</scope>
    <source>
        <strain evidence="2 3">WQ 127069</strain>
    </source>
</reference>
<accession>A0ABT2URJ0</accession>
<proteinExistence type="predicted"/>
<keyword evidence="1" id="KW-0472">Membrane</keyword>
<feature type="transmembrane region" description="Helical" evidence="1">
    <location>
        <begin position="214"/>
        <end position="233"/>
    </location>
</feature>
<dbReference type="InterPro" id="IPR010390">
    <property type="entry name" value="ABC-2_transporter-like"/>
</dbReference>
<feature type="transmembrane region" description="Helical" evidence="1">
    <location>
        <begin position="261"/>
        <end position="283"/>
    </location>
</feature>
<dbReference type="Proteomes" id="UP001652445">
    <property type="component" value="Unassembled WGS sequence"/>
</dbReference>
<comment type="caution">
    <text evidence="2">The sequence shown here is derived from an EMBL/GenBank/DDBJ whole genome shotgun (WGS) entry which is preliminary data.</text>
</comment>
<dbReference type="PANTHER" id="PTHR36832:SF1">
    <property type="entry name" value="SLR1174 PROTEIN"/>
    <property type="match status" value="1"/>
</dbReference>
<keyword evidence="1" id="KW-0812">Transmembrane</keyword>
<evidence type="ECO:0000313" key="2">
    <source>
        <dbReference type="EMBL" id="MCU6796656.1"/>
    </source>
</evidence>
<feature type="transmembrane region" description="Helical" evidence="1">
    <location>
        <begin position="174"/>
        <end position="202"/>
    </location>
</feature>
<protein>
    <submittedName>
        <fullName evidence="2">ABC-2 family transporter protein</fullName>
    </submittedName>
</protein>
<dbReference type="EMBL" id="JAOQIO010000107">
    <property type="protein sequence ID" value="MCU6796656.1"/>
    <property type="molecule type" value="Genomic_DNA"/>
</dbReference>
<feature type="transmembrane region" description="Helical" evidence="1">
    <location>
        <begin position="94"/>
        <end position="112"/>
    </location>
</feature>
<dbReference type="PANTHER" id="PTHR36832">
    <property type="entry name" value="SLR1174 PROTEIN-RELATED"/>
    <property type="match status" value="1"/>
</dbReference>
<keyword evidence="3" id="KW-1185">Reference proteome</keyword>